<evidence type="ECO:0000256" key="20">
    <source>
        <dbReference type="ARBA" id="ARBA00064494"/>
    </source>
</evidence>
<evidence type="ECO:0000256" key="13">
    <source>
        <dbReference type="ARBA" id="ARBA00025783"/>
    </source>
</evidence>
<dbReference type="OrthoDB" id="8054762at2759"/>
<dbReference type="FunFam" id="3.40.50.150:FF:000066">
    <property type="entry name" value="Trimethylguanosine synthase 1"/>
    <property type="match status" value="1"/>
</dbReference>
<evidence type="ECO:0000256" key="3">
    <source>
        <dbReference type="ARBA" id="ARBA00004604"/>
    </source>
</evidence>
<evidence type="ECO:0000256" key="21">
    <source>
        <dbReference type="ARBA" id="ARBA00079339"/>
    </source>
</evidence>
<evidence type="ECO:0000256" key="14">
    <source>
        <dbReference type="ARBA" id="ARBA00047418"/>
    </source>
</evidence>
<comment type="similarity">
    <text evidence="13">Belongs to the methyltransferase superfamily. Trimethylguanosine synthase family.</text>
</comment>
<comment type="catalytic activity">
    <reaction evidence="15">
        <text>a 5'-end (N(7)-methyl 5'-triphosphoguanosine)-ribonucleoside in snoRNA + S-adenosyl-L-methionine = a 5'-end (N(2),N(7)-dimethyl 5'-triphosphoguanosine)-ribonucleoside in snoRNA + S-adenosyl-L-homocysteine + H(+)</text>
        <dbReference type="Rhea" id="RHEA:78475"/>
        <dbReference type="Rhea" id="RHEA-COMP:19086"/>
        <dbReference type="Rhea" id="RHEA-COMP:19088"/>
        <dbReference type="ChEBI" id="CHEBI:15378"/>
        <dbReference type="ChEBI" id="CHEBI:57856"/>
        <dbReference type="ChEBI" id="CHEBI:59789"/>
        <dbReference type="ChEBI" id="CHEBI:156461"/>
        <dbReference type="ChEBI" id="CHEBI:172880"/>
    </reaction>
    <physiologicalReaction direction="left-to-right" evidence="15">
        <dbReference type="Rhea" id="RHEA:78476"/>
    </physiologicalReaction>
</comment>
<name>A0A3B0JNR1_DROGU</name>
<evidence type="ECO:0000256" key="5">
    <source>
        <dbReference type="ARBA" id="ARBA00022490"/>
    </source>
</evidence>
<evidence type="ECO:0000256" key="17">
    <source>
        <dbReference type="ARBA" id="ARBA00049075"/>
    </source>
</evidence>
<evidence type="ECO:0000256" key="16">
    <source>
        <dbReference type="ARBA" id="ARBA00048763"/>
    </source>
</evidence>
<evidence type="ECO:0000256" key="6">
    <source>
        <dbReference type="ARBA" id="ARBA00022553"/>
    </source>
</evidence>
<evidence type="ECO:0000256" key="18">
    <source>
        <dbReference type="ARBA" id="ARBA00049790"/>
    </source>
</evidence>
<evidence type="ECO:0000313" key="25">
    <source>
        <dbReference type="Proteomes" id="UP000268350"/>
    </source>
</evidence>
<dbReference type="GO" id="GO:0005730">
    <property type="term" value="C:nucleolus"/>
    <property type="evidence" value="ECO:0007669"/>
    <property type="project" value="UniProtKB-SubCell"/>
</dbReference>
<keyword evidence="7" id="KW-0489">Methyltransferase</keyword>
<dbReference type="GO" id="GO:0015030">
    <property type="term" value="C:Cajal body"/>
    <property type="evidence" value="ECO:0007669"/>
    <property type="project" value="UniProtKB-SubCell"/>
</dbReference>
<feature type="region of interest" description="Disordered" evidence="23">
    <location>
        <begin position="303"/>
        <end position="346"/>
    </location>
</feature>
<evidence type="ECO:0000256" key="7">
    <source>
        <dbReference type="ARBA" id="ARBA00022603"/>
    </source>
</evidence>
<keyword evidence="6" id="KW-0597">Phosphoprotein</keyword>
<keyword evidence="11" id="KW-0804">Transcription</keyword>
<dbReference type="InterPro" id="IPR029063">
    <property type="entry name" value="SAM-dependent_MTases_sf"/>
</dbReference>
<dbReference type="GO" id="GO:0005737">
    <property type="term" value="C:cytoplasm"/>
    <property type="evidence" value="ECO:0007669"/>
    <property type="project" value="UniProtKB-SubCell"/>
</dbReference>
<evidence type="ECO:0000256" key="15">
    <source>
        <dbReference type="ARBA" id="ARBA00048740"/>
    </source>
</evidence>
<dbReference type="Proteomes" id="UP000268350">
    <property type="component" value="Unassembled WGS sequence"/>
</dbReference>
<dbReference type="EMBL" id="OUUW01000008">
    <property type="protein sequence ID" value="SPP83857.1"/>
    <property type="molecule type" value="Genomic_DNA"/>
</dbReference>
<feature type="compositionally biased region" description="Acidic residues" evidence="23">
    <location>
        <begin position="321"/>
        <end position="335"/>
    </location>
</feature>
<dbReference type="GO" id="GO:0071164">
    <property type="term" value="F:RNA cap trimethylguanosine synthase activity"/>
    <property type="evidence" value="ECO:0007669"/>
    <property type="project" value="TreeGrafter"/>
</dbReference>
<evidence type="ECO:0000313" key="24">
    <source>
        <dbReference type="EMBL" id="SPP83857.1"/>
    </source>
</evidence>
<keyword evidence="25" id="KW-1185">Reference proteome</keyword>
<dbReference type="STRING" id="7266.A0A3B0JNR1"/>
<evidence type="ECO:0000256" key="10">
    <source>
        <dbReference type="ARBA" id="ARBA00023015"/>
    </source>
</evidence>
<keyword evidence="9" id="KW-0949">S-adenosyl-L-methionine</keyword>
<evidence type="ECO:0000256" key="9">
    <source>
        <dbReference type="ARBA" id="ARBA00022691"/>
    </source>
</evidence>
<reference evidence="25" key="1">
    <citation type="submission" date="2018-01" db="EMBL/GenBank/DDBJ databases">
        <authorList>
            <person name="Alioto T."/>
            <person name="Alioto T."/>
        </authorList>
    </citation>
    <scope>NUCLEOTIDE SEQUENCE [LARGE SCALE GENOMIC DNA]</scope>
</reference>
<comment type="catalytic activity">
    <reaction evidence="14">
        <text>a 5'-end (N(2),N(7)-dimethyl 5'-triphosphoguanosine)-ribonucleoside in snoRNA + S-adenosyl-L-methionine = a 5'-end (N(2),N(2),N(7)-trimethyl 5'-triphosphoguanosine)-ribonucleoside in snoRNA + S-adenosyl-L-homocysteine + H(+)</text>
        <dbReference type="Rhea" id="RHEA:78507"/>
        <dbReference type="Rhea" id="RHEA-COMP:19088"/>
        <dbReference type="Rhea" id="RHEA-COMP:19090"/>
        <dbReference type="ChEBI" id="CHEBI:15378"/>
        <dbReference type="ChEBI" id="CHEBI:57856"/>
        <dbReference type="ChEBI" id="CHEBI:59789"/>
        <dbReference type="ChEBI" id="CHEBI:167623"/>
        <dbReference type="ChEBI" id="CHEBI:172880"/>
    </reaction>
    <physiologicalReaction direction="left-to-right" evidence="14">
        <dbReference type="Rhea" id="RHEA:78508"/>
    </physiologicalReaction>
</comment>
<dbReference type="Pfam" id="PF09445">
    <property type="entry name" value="Methyltransf_15"/>
    <property type="match status" value="1"/>
</dbReference>
<dbReference type="AlphaFoldDB" id="A0A3B0JNR1"/>
<keyword evidence="10" id="KW-0805">Transcription regulation</keyword>
<dbReference type="Gene3D" id="3.40.50.150">
    <property type="entry name" value="Vaccinia Virus protein VP39"/>
    <property type="match status" value="1"/>
</dbReference>
<evidence type="ECO:0000256" key="11">
    <source>
        <dbReference type="ARBA" id="ARBA00023163"/>
    </source>
</evidence>
<evidence type="ECO:0000256" key="19">
    <source>
        <dbReference type="ARBA" id="ARBA00057179"/>
    </source>
</evidence>
<accession>A0A3B0JNR1</accession>
<dbReference type="CDD" id="cd02440">
    <property type="entry name" value="AdoMet_MTases"/>
    <property type="match status" value="1"/>
</dbReference>
<keyword evidence="8" id="KW-0808">Transferase</keyword>
<gene>
    <name evidence="24" type="ORF">DGUA_6G016342</name>
</gene>
<dbReference type="SUPFAM" id="SSF53335">
    <property type="entry name" value="S-adenosyl-L-methionine-dependent methyltransferases"/>
    <property type="match status" value="1"/>
</dbReference>
<keyword evidence="12" id="KW-0539">Nucleus</keyword>
<dbReference type="InterPro" id="IPR019012">
    <property type="entry name" value="RNA_cap_Gua-N2-MeTrfase"/>
</dbReference>
<feature type="compositionally biased region" description="Acidic residues" evidence="23">
    <location>
        <begin position="390"/>
        <end position="401"/>
    </location>
</feature>
<comment type="function">
    <text evidence="19">Catalyzes the 2 serial methylation steps for the conversion of the 7-monomethylguanosine (m(7)G) caps of snRNAs and snoRNAs to a 2,2,7-trimethylguanosine (m(2,2,7)G) cap structure. The enzyme is specific for guanine, and N7 methylation must precede N2 methylation. Hypermethylation of the m7G cap of U snRNAs leads to their concentration in nuclear foci, their colocalization with coilin and the formation of canonical Cajal bodies (CBs). Plays a role in transcriptional regulation.</text>
</comment>
<evidence type="ECO:0000256" key="22">
    <source>
        <dbReference type="ARBA" id="ARBA00081504"/>
    </source>
</evidence>
<sequence length="694" mass="79583">MFQEHDHSVSPSYVSFFESLLVEELVLEPNYLKLHYGKCAVIGRLTVLSGTYRLENVRLRSLPREFSVPSGILSLLLLGLDFAKANQLNLTSGCYCVVRGEVVLCSLQAPNSPTLTTGGVFNLLEGMTGDEAARKNYLEELHLTHIPAIDVWFAQPIDLFEELLDRNEMNIHYLTSSHTNPHFYIFTQLFEAEHTDGDALDLSCNWKGIKESSWQDFWQREGPQLLEEKWNKRFPEYKAIEADEAEKLHWLQLWEEHVKDQVNRLWHLFSCAFENYQHELLKSFAPITTEDLDEVDEELEQLDLSETQPESTHNQKKDIFAEDEPYLSGNDDPEYMEEKKQSELQSSIYDETEDIEEAKLRELLGLPVSFGPQPKRRQPRVEQNSSNYDNAEDFEEEEEEEVERKPMGLSASNNSKSREPATKEWFEQDFYSLANWDMTSDEEPETEAEALHAVLNGFIKKKKPKKKKKKTSDLVDQMPDFIKENKGKLFKYWRKRFSLFSRFDQGIRLDRESWFSVTPEKIAKQTARRLACDVILDAFCGCGGNAIQFAFTCARVIAVDIDAEKLAMAKHNARIYGVADKIEFIHADFLQLAASTKLRPDVVFFSPPWGGPNYINQATFDIERSLLPVSASLLMGLGRRLADNVGFFLPRNTSISQVIALSGAGQQCEVEHNFLDTRLVALTAYFGNGLIKNK</sequence>
<comment type="subunit">
    <text evidence="20">May form homooligomers. Interacts with CREBBP/CBP, EED/WAIT1, EP300/P300, NCOA6/PRIP, PPARBP/PBP and SMN.</text>
</comment>
<evidence type="ECO:0000256" key="8">
    <source>
        <dbReference type="ARBA" id="ARBA00022679"/>
    </source>
</evidence>
<feature type="region of interest" description="Disordered" evidence="23">
    <location>
        <begin position="366"/>
        <end position="420"/>
    </location>
</feature>
<dbReference type="PANTHER" id="PTHR14741">
    <property type="entry name" value="S-ADENOSYLMETHIONINE-DEPENDENT METHYLTRANSFERASE RELATED"/>
    <property type="match status" value="1"/>
</dbReference>
<evidence type="ECO:0000256" key="23">
    <source>
        <dbReference type="SAM" id="MobiDB-lite"/>
    </source>
</evidence>
<organism evidence="24 25">
    <name type="scientific">Drosophila guanche</name>
    <name type="common">Fruit fly</name>
    <dbReference type="NCBI Taxonomy" id="7266"/>
    <lineage>
        <taxon>Eukaryota</taxon>
        <taxon>Metazoa</taxon>
        <taxon>Ecdysozoa</taxon>
        <taxon>Arthropoda</taxon>
        <taxon>Hexapoda</taxon>
        <taxon>Insecta</taxon>
        <taxon>Pterygota</taxon>
        <taxon>Neoptera</taxon>
        <taxon>Endopterygota</taxon>
        <taxon>Diptera</taxon>
        <taxon>Brachycera</taxon>
        <taxon>Muscomorpha</taxon>
        <taxon>Ephydroidea</taxon>
        <taxon>Drosophilidae</taxon>
        <taxon>Drosophila</taxon>
        <taxon>Sophophora</taxon>
    </lineage>
</organism>
<comment type="catalytic activity">
    <reaction evidence="16">
        <text>a 5'-end (N(2),N(7)-dimethyl 5'-triphosphoguanosine)-ribonucleoside in snRNA + S-adenosyl-L-methionine = a 5'-end (N(2),N(2),N(7)-trimethyl 5'-triphosphoguanosine)-ribonucleoside in snRNA + S-adenosyl-L-homocysteine + H(+)</text>
        <dbReference type="Rhea" id="RHEA:78479"/>
        <dbReference type="Rhea" id="RHEA-COMP:19087"/>
        <dbReference type="Rhea" id="RHEA-COMP:19089"/>
        <dbReference type="ChEBI" id="CHEBI:15378"/>
        <dbReference type="ChEBI" id="CHEBI:57856"/>
        <dbReference type="ChEBI" id="CHEBI:59789"/>
        <dbReference type="ChEBI" id="CHEBI:167623"/>
        <dbReference type="ChEBI" id="CHEBI:172880"/>
    </reaction>
    <physiologicalReaction direction="left-to-right" evidence="16">
        <dbReference type="Rhea" id="RHEA:78480"/>
    </physiologicalReaction>
</comment>
<keyword evidence="5" id="KW-0963">Cytoplasm</keyword>
<proteinExistence type="inferred from homology"/>
<evidence type="ECO:0000256" key="12">
    <source>
        <dbReference type="ARBA" id="ARBA00023242"/>
    </source>
</evidence>
<protein>
    <recommendedName>
        <fullName evidence="4">Trimethylguanosine synthase</fullName>
    </recommendedName>
    <alternativeName>
        <fullName evidence="18">Cap-specific guanine-N(2) methyltransferase</fullName>
    </alternativeName>
    <alternativeName>
        <fullName evidence="21">Nuclear receptor coactivator 6-interacting protein</fullName>
    </alternativeName>
    <alternativeName>
        <fullName evidence="22">PRIP-interacting protein with methyltransferase motif</fullName>
    </alternativeName>
</protein>
<evidence type="ECO:0000256" key="1">
    <source>
        <dbReference type="ARBA" id="ARBA00004408"/>
    </source>
</evidence>
<evidence type="ECO:0000256" key="2">
    <source>
        <dbReference type="ARBA" id="ARBA00004496"/>
    </source>
</evidence>
<comment type="subcellular location">
    <subcellularLocation>
        <location evidence="2">Cytoplasm</location>
    </subcellularLocation>
    <subcellularLocation>
        <location evidence="1">Nucleus</location>
        <location evidence="1">Cajal body</location>
    </subcellularLocation>
    <subcellularLocation>
        <location evidence="3">Nucleus</location>
        <location evidence="3">Nucleolus</location>
    </subcellularLocation>
</comment>
<dbReference type="PANTHER" id="PTHR14741:SF32">
    <property type="entry name" value="TRIMETHYLGUANOSINE SYNTHASE"/>
    <property type="match status" value="1"/>
</dbReference>
<evidence type="ECO:0000256" key="4">
    <source>
        <dbReference type="ARBA" id="ARBA00018517"/>
    </source>
</evidence>
<comment type="catalytic activity">
    <reaction evidence="17">
        <text>a 5'-end (N(7)-methyl 5'-triphosphoguanosine)-ribonucleoside in snRNA + S-adenosyl-L-methionine = a 5'-end (N(2),N(7)-dimethyl 5'-triphosphoguanosine)-ribonucleoside in snRNA + S-adenosyl-L-homocysteine + H(+)</text>
        <dbReference type="Rhea" id="RHEA:78471"/>
        <dbReference type="Rhea" id="RHEA-COMP:19085"/>
        <dbReference type="Rhea" id="RHEA-COMP:19087"/>
        <dbReference type="ChEBI" id="CHEBI:15378"/>
        <dbReference type="ChEBI" id="CHEBI:57856"/>
        <dbReference type="ChEBI" id="CHEBI:59789"/>
        <dbReference type="ChEBI" id="CHEBI:156461"/>
        <dbReference type="ChEBI" id="CHEBI:172880"/>
    </reaction>
    <physiologicalReaction direction="left-to-right" evidence="17">
        <dbReference type="Rhea" id="RHEA:78472"/>
    </physiologicalReaction>
</comment>